<proteinExistence type="predicted"/>
<organism evidence="2">
    <name type="scientific">Salix viminalis</name>
    <name type="common">Common osier</name>
    <name type="synonym">Basket willow</name>
    <dbReference type="NCBI Taxonomy" id="40686"/>
    <lineage>
        <taxon>Eukaryota</taxon>
        <taxon>Viridiplantae</taxon>
        <taxon>Streptophyta</taxon>
        <taxon>Embryophyta</taxon>
        <taxon>Tracheophyta</taxon>
        <taxon>Spermatophyta</taxon>
        <taxon>Magnoliopsida</taxon>
        <taxon>eudicotyledons</taxon>
        <taxon>Gunneridae</taxon>
        <taxon>Pentapetalae</taxon>
        <taxon>rosids</taxon>
        <taxon>fabids</taxon>
        <taxon>Malpighiales</taxon>
        <taxon>Salicaceae</taxon>
        <taxon>Saliceae</taxon>
        <taxon>Salix</taxon>
    </lineage>
</organism>
<evidence type="ECO:0000313" key="2">
    <source>
        <dbReference type="EMBL" id="VFU41129.1"/>
    </source>
</evidence>
<dbReference type="AlphaFoldDB" id="A0A6N2LM29"/>
<evidence type="ECO:0000256" key="1">
    <source>
        <dbReference type="SAM" id="MobiDB-lite"/>
    </source>
</evidence>
<name>A0A6N2LM29_SALVM</name>
<gene>
    <name evidence="2" type="ORF">SVIM_LOCUS240363</name>
</gene>
<reference evidence="2" key="1">
    <citation type="submission" date="2019-03" db="EMBL/GenBank/DDBJ databases">
        <authorList>
            <person name="Mank J."/>
            <person name="Almeida P."/>
        </authorList>
    </citation>
    <scope>NUCLEOTIDE SEQUENCE</scope>
    <source>
        <strain evidence="2">78183</strain>
    </source>
</reference>
<accession>A0A6N2LM29</accession>
<feature type="compositionally biased region" description="Polar residues" evidence="1">
    <location>
        <begin position="91"/>
        <end position="106"/>
    </location>
</feature>
<protein>
    <submittedName>
        <fullName evidence="2">Uncharacterized protein</fullName>
    </submittedName>
</protein>
<sequence length="106" mass="12100">MSFQVFNYWNMQKLRSYEEANNGMSLEFKHCPKIESKCRVRIRPGVNEGGTPHNNSSTPSICFRNYYQSMMLVLKPEVIPELPKYTGRPPGSQSLTGRPLGSNTRS</sequence>
<dbReference type="EMBL" id="CAADRP010001558">
    <property type="protein sequence ID" value="VFU41129.1"/>
    <property type="molecule type" value="Genomic_DNA"/>
</dbReference>
<feature type="region of interest" description="Disordered" evidence="1">
    <location>
        <begin position="82"/>
        <end position="106"/>
    </location>
</feature>